<evidence type="ECO:0008006" key="3">
    <source>
        <dbReference type="Google" id="ProtNLM"/>
    </source>
</evidence>
<dbReference type="STRING" id="1635173.WH52_12080"/>
<evidence type="ECO:0000313" key="2">
    <source>
        <dbReference type="Proteomes" id="UP000194221"/>
    </source>
</evidence>
<name>A0A1Y2PA98_9FLAO</name>
<dbReference type="RefSeq" id="WP_086031221.1">
    <property type="nucleotide sequence ID" value="NZ_LAPZ01000012.1"/>
</dbReference>
<gene>
    <name evidence="1" type="ORF">WH52_12080</name>
</gene>
<accession>A0A1Y2PA98</accession>
<sequence length="116" mass="13512">MKRVYWLILIFVFTSCNYIFRTISVEIVNNTNHKIESLVIIPNANSKKVFIEKGKSINYILDLSSIPKRDGSYLLSYKSNDKLIEKGFGYFSNGMPVEKKMVIRIEKDSIDFKSIY</sequence>
<comment type="caution">
    <text evidence="1">The sequence shown here is derived from an EMBL/GenBank/DDBJ whole genome shotgun (WGS) entry which is preliminary data.</text>
</comment>
<organism evidence="1 2">
    <name type="scientific">Tenacibaculum holothuriorum</name>
    <dbReference type="NCBI Taxonomy" id="1635173"/>
    <lineage>
        <taxon>Bacteria</taxon>
        <taxon>Pseudomonadati</taxon>
        <taxon>Bacteroidota</taxon>
        <taxon>Flavobacteriia</taxon>
        <taxon>Flavobacteriales</taxon>
        <taxon>Flavobacteriaceae</taxon>
        <taxon>Tenacibaculum</taxon>
    </lineage>
</organism>
<dbReference type="InParanoid" id="A0A1Y2PA98"/>
<dbReference type="EMBL" id="LAPZ01000012">
    <property type="protein sequence ID" value="OSY87376.1"/>
    <property type="molecule type" value="Genomic_DNA"/>
</dbReference>
<keyword evidence="2" id="KW-1185">Reference proteome</keyword>
<reference evidence="1 2" key="1">
    <citation type="submission" date="2015-03" db="EMBL/GenBank/DDBJ databases">
        <title>Genome sequence of Tenacibaculum sp. S2-2, isolated from intestinal microbiota of sea cucumber, Apostichopus japonicas.</title>
        <authorList>
            <person name="Shao Z."/>
            <person name="Wang L."/>
            <person name="Li X."/>
        </authorList>
    </citation>
    <scope>NUCLEOTIDE SEQUENCE [LARGE SCALE GENOMIC DNA]</scope>
    <source>
        <strain evidence="1 2">S2-2</strain>
    </source>
</reference>
<dbReference type="Proteomes" id="UP000194221">
    <property type="component" value="Unassembled WGS sequence"/>
</dbReference>
<dbReference type="AlphaFoldDB" id="A0A1Y2PA98"/>
<protein>
    <recommendedName>
        <fullName evidence="3">Lipoprotein</fullName>
    </recommendedName>
</protein>
<proteinExistence type="predicted"/>
<dbReference type="OrthoDB" id="1179573at2"/>
<evidence type="ECO:0000313" key="1">
    <source>
        <dbReference type="EMBL" id="OSY87376.1"/>
    </source>
</evidence>
<dbReference type="PROSITE" id="PS51257">
    <property type="entry name" value="PROKAR_LIPOPROTEIN"/>
    <property type="match status" value="1"/>
</dbReference>